<gene>
    <name evidence="2" type="ORF">M409DRAFT_20421</name>
</gene>
<keyword evidence="3" id="KW-1185">Reference proteome</keyword>
<sequence>MVNSQVVVLGVVAAAGVSVLVGYAVTRFYFTDPPRQNVDGANGEFSQAAYMRDVRLRNQDSIAAVMGLGRRDIKAAQDRVQSGYS</sequence>
<dbReference type="RefSeq" id="XP_033670087.1">
    <property type="nucleotide sequence ID" value="XM_033805384.1"/>
</dbReference>
<name>A0A6A6CSN7_ZASCE</name>
<evidence type="ECO:0000313" key="3">
    <source>
        <dbReference type="Proteomes" id="UP000799537"/>
    </source>
</evidence>
<dbReference type="OrthoDB" id="3650464at2759"/>
<proteinExistence type="predicted"/>
<reference evidence="2" key="1">
    <citation type="journal article" date="2020" name="Stud. Mycol.">
        <title>101 Dothideomycetes genomes: a test case for predicting lifestyles and emergence of pathogens.</title>
        <authorList>
            <person name="Haridas S."/>
            <person name="Albert R."/>
            <person name="Binder M."/>
            <person name="Bloem J."/>
            <person name="Labutti K."/>
            <person name="Salamov A."/>
            <person name="Andreopoulos B."/>
            <person name="Baker S."/>
            <person name="Barry K."/>
            <person name="Bills G."/>
            <person name="Bluhm B."/>
            <person name="Cannon C."/>
            <person name="Castanera R."/>
            <person name="Culley D."/>
            <person name="Daum C."/>
            <person name="Ezra D."/>
            <person name="Gonzalez J."/>
            <person name="Henrissat B."/>
            <person name="Kuo A."/>
            <person name="Liang C."/>
            <person name="Lipzen A."/>
            <person name="Lutzoni F."/>
            <person name="Magnuson J."/>
            <person name="Mondo S."/>
            <person name="Nolan M."/>
            <person name="Ohm R."/>
            <person name="Pangilinan J."/>
            <person name="Park H.-J."/>
            <person name="Ramirez L."/>
            <person name="Alfaro M."/>
            <person name="Sun H."/>
            <person name="Tritt A."/>
            <person name="Yoshinaga Y."/>
            <person name="Zwiers L.-H."/>
            <person name="Turgeon B."/>
            <person name="Goodwin S."/>
            <person name="Spatafora J."/>
            <person name="Crous P."/>
            <person name="Grigoriev I."/>
        </authorList>
    </citation>
    <scope>NUCLEOTIDE SEQUENCE</scope>
    <source>
        <strain evidence="2">ATCC 36951</strain>
    </source>
</reference>
<dbReference type="GeneID" id="54558656"/>
<protein>
    <submittedName>
        <fullName evidence="2">Uncharacterized protein</fullName>
    </submittedName>
</protein>
<keyword evidence="1" id="KW-0472">Membrane</keyword>
<dbReference type="AlphaFoldDB" id="A0A6A6CSN7"/>
<keyword evidence="1" id="KW-0812">Transmembrane</keyword>
<organism evidence="2 3">
    <name type="scientific">Zasmidium cellare ATCC 36951</name>
    <dbReference type="NCBI Taxonomy" id="1080233"/>
    <lineage>
        <taxon>Eukaryota</taxon>
        <taxon>Fungi</taxon>
        <taxon>Dikarya</taxon>
        <taxon>Ascomycota</taxon>
        <taxon>Pezizomycotina</taxon>
        <taxon>Dothideomycetes</taxon>
        <taxon>Dothideomycetidae</taxon>
        <taxon>Mycosphaerellales</taxon>
        <taxon>Mycosphaerellaceae</taxon>
        <taxon>Zasmidium</taxon>
    </lineage>
</organism>
<dbReference type="Proteomes" id="UP000799537">
    <property type="component" value="Unassembled WGS sequence"/>
</dbReference>
<feature type="transmembrane region" description="Helical" evidence="1">
    <location>
        <begin position="6"/>
        <end position="25"/>
    </location>
</feature>
<dbReference type="EMBL" id="ML993588">
    <property type="protein sequence ID" value="KAF2169198.1"/>
    <property type="molecule type" value="Genomic_DNA"/>
</dbReference>
<evidence type="ECO:0000256" key="1">
    <source>
        <dbReference type="SAM" id="Phobius"/>
    </source>
</evidence>
<evidence type="ECO:0000313" key="2">
    <source>
        <dbReference type="EMBL" id="KAF2169198.1"/>
    </source>
</evidence>
<keyword evidence="1" id="KW-1133">Transmembrane helix</keyword>
<accession>A0A6A6CSN7</accession>